<name>A0A1I4ZY73_PSUAM</name>
<evidence type="ECO:0000256" key="2">
    <source>
        <dbReference type="SAM" id="Phobius"/>
    </source>
</evidence>
<dbReference type="Proteomes" id="UP000199614">
    <property type="component" value="Unassembled WGS sequence"/>
</dbReference>
<evidence type="ECO:0000313" key="4">
    <source>
        <dbReference type="Proteomes" id="UP000199614"/>
    </source>
</evidence>
<keyword evidence="4" id="KW-1185">Reference proteome</keyword>
<dbReference type="RefSeq" id="WP_093344193.1">
    <property type="nucleotide sequence ID" value="NZ_FOUY01000016.1"/>
</dbReference>
<proteinExistence type="predicted"/>
<reference evidence="3 4" key="1">
    <citation type="submission" date="2016-10" db="EMBL/GenBank/DDBJ databases">
        <authorList>
            <person name="de Groot N.N."/>
        </authorList>
    </citation>
    <scope>NUCLEOTIDE SEQUENCE [LARGE SCALE GENOMIC DNA]</scope>
    <source>
        <strain evidence="3 4">CGMCC 4.1877</strain>
    </source>
</reference>
<dbReference type="EMBL" id="FOUY01000016">
    <property type="protein sequence ID" value="SFN55131.1"/>
    <property type="molecule type" value="Genomic_DNA"/>
</dbReference>
<evidence type="ECO:0000313" key="3">
    <source>
        <dbReference type="EMBL" id="SFN55131.1"/>
    </source>
</evidence>
<keyword evidence="2" id="KW-0812">Transmembrane</keyword>
<evidence type="ECO:0000256" key="1">
    <source>
        <dbReference type="SAM" id="MobiDB-lite"/>
    </source>
</evidence>
<keyword evidence="2" id="KW-0472">Membrane</keyword>
<keyword evidence="2" id="KW-1133">Transmembrane helix</keyword>
<gene>
    <name evidence="3" type="ORF">SAMN05216207_101681</name>
</gene>
<feature type="region of interest" description="Disordered" evidence="1">
    <location>
        <begin position="1"/>
        <end position="20"/>
    </location>
</feature>
<protein>
    <submittedName>
        <fullName evidence="3">Uncharacterized protein</fullName>
    </submittedName>
</protein>
<dbReference type="AlphaFoldDB" id="A0A1I4ZY73"/>
<dbReference type="STRING" id="260086.SAMN05216207_101681"/>
<dbReference type="OrthoDB" id="3556037at2"/>
<feature type="transmembrane region" description="Helical" evidence="2">
    <location>
        <begin position="30"/>
        <end position="48"/>
    </location>
</feature>
<accession>A0A1I4ZY73</accession>
<sequence length="171" mass="18308">MSGSERELGDGGHVPRDPVRQRRAGAVQRVAWAVLAVLVLAALAGLFGPGPLSRVSATDPAGLVRLEHERFTRYAGDTDLRVQVRPGPGRDGTAAFWISAAYLSQVRVQQVQPQPVRWTTSGDRALLEFAVSGPDPVTVVLQLRPDEVGLLRGAVGVPGGEPIGFWQLVYP</sequence>
<organism evidence="3 4">
    <name type="scientific">Pseudonocardia ammonioxydans</name>
    <dbReference type="NCBI Taxonomy" id="260086"/>
    <lineage>
        <taxon>Bacteria</taxon>
        <taxon>Bacillati</taxon>
        <taxon>Actinomycetota</taxon>
        <taxon>Actinomycetes</taxon>
        <taxon>Pseudonocardiales</taxon>
        <taxon>Pseudonocardiaceae</taxon>
        <taxon>Pseudonocardia</taxon>
    </lineage>
</organism>